<evidence type="ECO:0000256" key="6">
    <source>
        <dbReference type="ARBA" id="ARBA00023053"/>
    </source>
</evidence>
<dbReference type="Pfam" id="PF00999">
    <property type="entry name" value="Na_H_Exchanger"/>
    <property type="match status" value="1"/>
</dbReference>
<organism evidence="12 13">
    <name type="scientific">Sporosarcina psychrophila</name>
    <name type="common">Bacillus psychrophilus</name>
    <dbReference type="NCBI Taxonomy" id="1476"/>
    <lineage>
        <taxon>Bacteria</taxon>
        <taxon>Bacillati</taxon>
        <taxon>Bacillota</taxon>
        <taxon>Bacilli</taxon>
        <taxon>Bacillales</taxon>
        <taxon>Caryophanaceae</taxon>
        <taxon>Sporosarcina</taxon>
    </lineage>
</organism>
<feature type="transmembrane region" description="Helical" evidence="10">
    <location>
        <begin position="216"/>
        <end position="234"/>
    </location>
</feature>
<sequence>MELLTIILMLLVLLLVTNVIGNYVTLLPTALIQIIVGLIFALAVKDFTIEVETEWFLLLFIAPLLYNEGAHFPREELWKMRASIFGNAIILVLLTTILGGIFVHWMIPAIPLAAAFALAAILSPTDPVAVNGIAKRIQIPTHIMNLVRGESLINDASGLVAFNYAVLAVVTGYFSVQKATGDFLYMFIVGALLGIGLGLSINLLRYVLRRGGFVDVVFHSLLQVLTPFIIFFIAEEMFHASGVIAVVAAGIIHALVRERTENFRAQEQVLTDNLWSIIAFVLNGLIFLLLGLTLPSAMRSLLENEQMSNWLLLGYVLALGFVVLGIRFLWSHTINHFDYYILKNVTEKPSLKTSLITSLVGVRGTITMVGVLSIPFFTSTNDLFPERSLIIFLAAGVILLTLIMATIFLPILSRGETSTHTTSSDLTNEKQRMIMGAIQKINTEKTEENASIVYELLNDYTLMLHMLRSKNKNEEELREYNEQLKMERLHSLMLERQYTEEYMSVHQVKMVTLKSIEKSVSIREKAATSGANHFIRQRFYQVLRDWKRGRLSDRELEQVQEMEDAVQIFTFEKVLAGLEERASISEQPEVLHNMIYYYKRLLNKKELPHKVEMDQSILDEQKEILCLNAIEVQRKEISEMFKDGAISTVEAKELRRFVNYMESVVLYEYVE</sequence>
<evidence type="ECO:0000256" key="1">
    <source>
        <dbReference type="ARBA" id="ARBA00004651"/>
    </source>
</evidence>
<name>A0ABV2K2D8_SPOPS</name>
<keyword evidence="5 10" id="KW-1133">Transmembrane helix</keyword>
<evidence type="ECO:0000256" key="4">
    <source>
        <dbReference type="ARBA" id="ARBA00022692"/>
    </source>
</evidence>
<keyword evidence="10" id="KW-0050">Antiport</keyword>
<evidence type="ECO:0000256" key="9">
    <source>
        <dbReference type="ARBA" id="ARBA00023201"/>
    </source>
</evidence>
<proteinExistence type="inferred from homology"/>
<evidence type="ECO:0000256" key="10">
    <source>
        <dbReference type="RuleBase" id="RU366002"/>
    </source>
</evidence>
<dbReference type="EMBL" id="JBEPME010000001">
    <property type="protein sequence ID" value="MET3655242.1"/>
    <property type="molecule type" value="Genomic_DNA"/>
</dbReference>
<evidence type="ECO:0000256" key="5">
    <source>
        <dbReference type="ARBA" id="ARBA00022989"/>
    </source>
</evidence>
<feature type="transmembrane region" description="Helical" evidence="10">
    <location>
        <begin position="310"/>
        <end position="330"/>
    </location>
</feature>
<keyword evidence="8 10" id="KW-0472">Membrane</keyword>
<keyword evidence="4 10" id="KW-0812">Transmembrane</keyword>
<evidence type="ECO:0000256" key="8">
    <source>
        <dbReference type="ARBA" id="ARBA00023136"/>
    </source>
</evidence>
<dbReference type="InterPro" id="IPR004705">
    <property type="entry name" value="Cation/H_exchanger_CPA1_bac"/>
</dbReference>
<dbReference type="InterPro" id="IPR018422">
    <property type="entry name" value="Cation/H_exchanger_CPA1"/>
</dbReference>
<protein>
    <submittedName>
        <fullName evidence="12">CPA1 family monovalent cation:H+ antiporter</fullName>
    </submittedName>
</protein>
<evidence type="ECO:0000256" key="7">
    <source>
        <dbReference type="ARBA" id="ARBA00023065"/>
    </source>
</evidence>
<dbReference type="InterPro" id="IPR006153">
    <property type="entry name" value="Cation/H_exchanger_TM"/>
</dbReference>
<accession>A0ABV2K2D8</accession>
<feature type="transmembrane region" description="Helical" evidence="10">
    <location>
        <begin position="113"/>
        <end position="134"/>
    </location>
</feature>
<dbReference type="Gene3D" id="6.10.140.1330">
    <property type="match status" value="1"/>
</dbReference>
<feature type="transmembrane region" description="Helical" evidence="10">
    <location>
        <begin position="389"/>
        <end position="412"/>
    </location>
</feature>
<keyword evidence="3 10" id="KW-1003">Cell membrane</keyword>
<feature type="transmembrane region" description="Helical" evidence="10">
    <location>
        <begin position="84"/>
        <end position="107"/>
    </location>
</feature>
<evidence type="ECO:0000313" key="13">
    <source>
        <dbReference type="Proteomes" id="UP001549104"/>
    </source>
</evidence>
<evidence type="ECO:0000313" key="12">
    <source>
        <dbReference type="EMBL" id="MET3655242.1"/>
    </source>
</evidence>
<feature type="transmembrane region" description="Helical" evidence="10">
    <location>
        <begin position="240"/>
        <end position="256"/>
    </location>
</feature>
<comment type="function">
    <text evidence="10">Na(+)/H(+) antiporter that extrudes sodium in exchange for external protons.</text>
</comment>
<dbReference type="Proteomes" id="UP001549104">
    <property type="component" value="Unassembled WGS sequence"/>
</dbReference>
<reference evidence="12 13" key="1">
    <citation type="submission" date="2024-06" db="EMBL/GenBank/DDBJ databases">
        <title>Sorghum-associated microbial communities from plants grown in Nebraska, USA.</title>
        <authorList>
            <person name="Schachtman D."/>
        </authorList>
    </citation>
    <scope>NUCLEOTIDE SEQUENCE [LARGE SCALE GENOMIC DNA]</scope>
    <source>
        <strain evidence="12 13">1288</strain>
    </source>
</reference>
<feature type="transmembrane region" description="Helical" evidence="10">
    <location>
        <begin position="351"/>
        <end position="377"/>
    </location>
</feature>
<dbReference type="PANTHER" id="PTHR10110:SF86">
    <property type="entry name" value="SODIUM_HYDROGEN EXCHANGER 7"/>
    <property type="match status" value="1"/>
</dbReference>
<dbReference type="NCBIfam" id="TIGR00831">
    <property type="entry name" value="a_cpa1"/>
    <property type="match status" value="1"/>
</dbReference>
<evidence type="ECO:0000256" key="3">
    <source>
        <dbReference type="ARBA" id="ARBA00022475"/>
    </source>
</evidence>
<comment type="caution">
    <text evidence="12">The sequence shown here is derived from an EMBL/GenBank/DDBJ whole genome shotgun (WGS) entry which is preliminary data.</text>
</comment>
<dbReference type="RefSeq" id="WP_354311969.1">
    <property type="nucleotide sequence ID" value="NZ_JBEPME010000001.1"/>
</dbReference>
<comment type="caution">
    <text evidence="10">Lacks conserved residue(s) required for the propagation of feature annotation.</text>
</comment>
<evidence type="ECO:0000259" key="11">
    <source>
        <dbReference type="Pfam" id="PF00999"/>
    </source>
</evidence>
<keyword evidence="6 10" id="KW-0915">Sodium</keyword>
<keyword evidence="2 10" id="KW-0813">Transport</keyword>
<evidence type="ECO:0000256" key="2">
    <source>
        <dbReference type="ARBA" id="ARBA00022448"/>
    </source>
</evidence>
<keyword evidence="13" id="KW-1185">Reference proteome</keyword>
<feature type="transmembrane region" description="Helical" evidence="10">
    <location>
        <begin position="277"/>
        <end position="298"/>
    </location>
</feature>
<gene>
    <name evidence="12" type="ORF">ABIC55_000326</name>
</gene>
<comment type="similarity">
    <text evidence="10">Belongs to the monovalent cation:proton antiporter 1 (CPA1) transporter (TC 2.A.36) family.</text>
</comment>
<comment type="subcellular location">
    <subcellularLocation>
        <location evidence="1 10">Cell membrane</location>
        <topology evidence="1 10">Multi-pass membrane protein</topology>
    </subcellularLocation>
</comment>
<feature type="transmembrane region" description="Helical" evidence="10">
    <location>
        <begin position="183"/>
        <end position="204"/>
    </location>
</feature>
<feature type="domain" description="Cation/H+ exchanger transmembrane" evidence="11">
    <location>
        <begin position="10"/>
        <end position="412"/>
    </location>
</feature>
<dbReference type="PANTHER" id="PTHR10110">
    <property type="entry name" value="SODIUM/HYDROGEN EXCHANGER"/>
    <property type="match status" value="1"/>
</dbReference>
<feature type="transmembrane region" description="Helical" evidence="10">
    <location>
        <begin position="155"/>
        <end position="177"/>
    </location>
</feature>
<keyword evidence="7 10" id="KW-0406">Ion transport</keyword>
<keyword evidence="9 10" id="KW-0739">Sodium transport</keyword>